<name>A0A1Y3CI77_9GAMM</name>
<protein>
    <submittedName>
        <fullName evidence="1">Uncharacterized protein</fullName>
    </submittedName>
</protein>
<dbReference type="EMBL" id="NEGB01000003">
    <property type="protein sequence ID" value="OTG66078.1"/>
    <property type="molecule type" value="Genomic_DNA"/>
</dbReference>
<comment type="caution">
    <text evidence="1">The sequence shown here is derived from an EMBL/GenBank/DDBJ whole genome shotgun (WGS) entry which is preliminary data.</text>
</comment>
<keyword evidence="2" id="KW-1185">Reference proteome</keyword>
<dbReference type="Proteomes" id="UP000242765">
    <property type="component" value="Unassembled WGS sequence"/>
</dbReference>
<dbReference type="InterPro" id="IPR038071">
    <property type="entry name" value="UROD/MetE-like_sf"/>
</dbReference>
<organism evidence="1 2">
    <name type="scientific">Acinetobacter silvestris</name>
    <dbReference type="NCBI Taxonomy" id="1977882"/>
    <lineage>
        <taxon>Bacteria</taxon>
        <taxon>Pseudomonadati</taxon>
        <taxon>Pseudomonadota</taxon>
        <taxon>Gammaproteobacteria</taxon>
        <taxon>Moraxellales</taxon>
        <taxon>Moraxellaceae</taxon>
        <taxon>Acinetobacter</taxon>
    </lineage>
</organism>
<reference evidence="1 2" key="1">
    <citation type="submission" date="2017-04" db="EMBL/GenBank/DDBJ databases">
        <title>High diversity of culturable Acinetobacter species in natural soil and water ecosystems.</title>
        <authorList>
            <person name="Nemec A."/>
            <person name="Radolfova-Krizova L."/>
        </authorList>
    </citation>
    <scope>NUCLEOTIDE SEQUENCE [LARGE SCALE GENOMIC DNA]</scope>
    <source>
        <strain evidence="1 2">ANC 4999</strain>
    </source>
</reference>
<dbReference type="OrthoDB" id="244285at2"/>
<dbReference type="AlphaFoldDB" id="A0A1Y3CI77"/>
<dbReference type="Gene3D" id="3.20.20.210">
    <property type="match status" value="1"/>
</dbReference>
<proteinExistence type="predicted"/>
<gene>
    <name evidence="1" type="ORF">B9T28_07765</name>
</gene>
<accession>A0A1Y3CI77</accession>
<evidence type="ECO:0000313" key="2">
    <source>
        <dbReference type="Proteomes" id="UP000242765"/>
    </source>
</evidence>
<evidence type="ECO:0000313" key="1">
    <source>
        <dbReference type="EMBL" id="OTG66078.1"/>
    </source>
</evidence>
<sequence>MENIRAMTSHIIGHPRLSAKRELKFAEASDWKAKTTQTKFVKKLMQLKQITGKHKLMQICHSLQLERFFISYSFLSSVIVNF</sequence>